<gene>
    <name evidence="1" type="ORF">HUE58_03200</name>
</gene>
<evidence type="ECO:0000313" key="1">
    <source>
        <dbReference type="EMBL" id="QKQ24164.1"/>
    </source>
</evidence>
<reference evidence="1 2" key="1">
    <citation type="submission" date="2020-05" db="EMBL/GenBank/DDBJ databases">
        <title>Horizontal transmission and recombination maintain forever young bacterial symbiont genomes.</title>
        <authorList>
            <person name="Russell S.L."/>
            <person name="Pepper-Tunick E."/>
            <person name="Svedberg J."/>
            <person name="Byrne A."/>
            <person name="Ruelas Castillo J."/>
            <person name="Vollmers C."/>
            <person name="Beinart R.A."/>
            <person name="Corbett-Detig R."/>
        </authorList>
    </citation>
    <scope>NUCLEOTIDE SEQUENCE [LARGE SCALE GENOMIC DNA]</scope>
    <source>
        <strain evidence="1">JDF_Ridge</strain>
    </source>
</reference>
<dbReference type="RefSeq" id="WP_174605602.1">
    <property type="nucleotide sequence ID" value="NZ_CP054490.1"/>
</dbReference>
<accession>A0A6N0HPA8</accession>
<evidence type="ECO:0000313" key="2">
    <source>
        <dbReference type="Proteomes" id="UP000509429"/>
    </source>
</evidence>
<keyword evidence="2" id="KW-1185">Reference proteome</keyword>
<dbReference type="Proteomes" id="UP000509429">
    <property type="component" value="Chromosome"/>
</dbReference>
<dbReference type="AlphaFoldDB" id="A0A6N0HPA8"/>
<protein>
    <submittedName>
        <fullName evidence="1">Uncharacterized protein</fullName>
    </submittedName>
</protein>
<dbReference type="EMBL" id="CP054490">
    <property type="protein sequence ID" value="QKQ24164.1"/>
    <property type="molecule type" value="Genomic_DNA"/>
</dbReference>
<proteinExistence type="predicted"/>
<organism evidence="1 2">
    <name type="scientific">Candidatus Ruthia endofausta</name>
    <dbReference type="NCBI Taxonomy" id="2738852"/>
    <lineage>
        <taxon>Bacteria</taxon>
        <taxon>Pseudomonadati</taxon>
        <taxon>Pseudomonadota</taxon>
        <taxon>Gammaproteobacteria</taxon>
        <taxon>Candidatus Pseudothioglobaceae</taxon>
        <taxon>Candidatus Ruthturnera</taxon>
    </lineage>
</organism>
<name>A0A6N0HPA8_9GAMM</name>
<sequence length="96" mass="11123">MIFFGGGHTQGTGNFFSWQKDREISPQHLPIKCFLYSVEEQMIKHIIVSGIKDTEMISFTRVFNRALPQGLGEFEIGDEKQKLWFAFVILGICKYF</sequence>
<dbReference type="KEGG" id="reo:HUE58_03200"/>